<evidence type="ECO:0008006" key="2">
    <source>
        <dbReference type="Google" id="ProtNLM"/>
    </source>
</evidence>
<dbReference type="AlphaFoldDB" id="A0A652YVB5"/>
<protein>
    <recommendedName>
        <fullName evidence="2">Preprotein translocase subunit SecE</fullName>
    </recommendedName>
</protein>
<organism evidence="1">
    <name type="scientific">Nocardia globerula</name>
    <dbReference type="NCBI Taxonomy" id="1818"/>
    <lineage>
        <taxon>Bacteria</taxon>
        <taxon>Bacillati</taxon>
        <taxon>Actinomycetota</taxon>
        <taxon>Actinomycetes</taxon>
        <taxon>Mycobacteriales</taxon>
        <taxon>Nocardiaceae</taxon>
        <taxon>Nocardia</taxon>
    </lineage>
</organism>
<name>A0A652YVB5_NOCGL</name>
<sequence length="68" mass="7497">MATTVETRNPRSSSVRTVPLAQYIEEHPTVRVFPPTSERAARIAMQTMWALIAVSLVILVLDEAGLFG</sequence>
<dbReference type="EMBL" id="VNIQ01000002">
    <property type="protein sequence ID" value="TYQ07010.1"/>
    <property type="molecule type" value="Genomic_DNA"/>
</dbReference>
<accession>A0A652YVB5</accession>
<reference evidence="1" key="1">
    <citation type="submission" date="2019-07" db="EMBL/GenBank/DDBJ databases">
        <title>Genomic Encyclopedia of Type Strains, Phase IV (KMG-IV): sequencing the most valuable type-strain genomes for metagenomic binning, comparative biology and taxonomic classification.</title>
        <authorList>
            <person name="Goeker M."/>
        </authorList>
    </citation>
    <scope>NUCLEOTIDE SEQUENCE</scope>
    <source>
        <strain evidence="1">DSM 44596</strain>
    </source>
</reference>
<gene>
    <name evidence="1" type="ORF">FNL38_1021154</name>
</gene>
<evidence type="ECO:0000313" key="1">
    <source>
        <dbReference type="EMBL" id="TYQ07010.1"/>
    </source>
</evidence>
<comment type="caution">
    <text evidence="1">The sequence shown here is derived from an EMBL/GenBank/DDBJ whole genome shotgun (WGS) entry which is preliminary data.</text>
</comment>
<proteinExistence type="predicted"/>